<evidence type="ECO:0000313" key="2">
    <source>
        <dbReference type="EMBL" id="QOT78116.1"/>
    </source>
</evidence>
<dbReference type="Gene3D" id="3.40.50.410">
    <property type="entry name" value="von Willebrand factor, type A domain"/>
    <property type="match status" value="1"/>
</dbReference>
<dbReference type="AlphaFoldDB" id="A0A7M2GZ54"/>
<dbReference type="Pfam" id="PF10138">
    <property type="entry name" value="vWA-TerF-like"/>
    <property type="match status" value="1"/>
</dbReference>
<name>A0A7M2GZ54_9BURK</name>
<dbReference type="InterPro" id="IPR019303">
    <property type="entry name" value="vWA_TerF_C"/>
</dbReference>
<organism evidence="2 3">
    <name type="scientific">Cupriavidus basilensis</name>
    <dbReference type="NCBI Taxonomy" id="68895"/>
    <lineage>
        <taxon>Bacteria</taxon>
        <taxon>Pseudomonadati</taxon>
        <taxon>Pseudomonadota</taxon>
        <taxon>Betaproteobacteria</taxon>
        <taxon>Burkholderiales</taxon>
        <taxon>Burkholderiaceae</taxon>
        <taxon>Cupriavidus</taxon>
    </lineage>
</organism>
<dbReference type="SUPFAM" id="SSF53300">
    <property type="entry name" value="vWA-like"/>
    <property type="match status" value="1"/>
</dbReference>
<dbReference type="GeneID" id="98401032"/>
<gene>
    <name evidence="2" type="ORF">F7R26_008965</name>
</gene>
<feature type="domain" description="VWFA" evidence="1">
    <location>
        <begin position="30"/>
        <end position="241"/>
    </location>
</feature>
<proteinExistence type="predicted"/>
<dbReference type="Proteomes" id="UP000397656">
    <property type="component" value="Chromosome 1"/>
</dbReference>
<dbReference type="PROSITE" id="PS50234">
    <property type="entry name" value="VWFA"/>
    <property type="match status" value="1"/>
</dbReference>
<reference evidence="2 3" key="1">
    <citation type="submission" date="2020-10" db="EMBL/GenBank/DDBJ databases">
        <title>Complete genome sequence of Cupriavidus basilensis CCUG 49340T.</title>
        <authorList>
            <person name="Salva-Serra F."/>
            <person name="Donoso R.A."/>
            <person name="Cho K.H."/>
            <person name="Yoo J.A."/>
            <person name="Lee K."/>
            <person name="Yoon S.-H."/>
            <person name="Perez-Pantoja D."/>
            <person name="Moore E.R.B."/>
        </authorList>
    </citation>
    <scope>NUCLEOTIDE SEQUENCE [LARGE SCALE GENOMIC DNA]</scope>
    <source>
        <strain evidence="3">CCUG 49340</strain>
    </source>
</reference>
<dbReference type="RefSeq" id="WP_193692141.1">
    <property type="nucleotide sequence ID" value="NZ_CP062803.1"/>
</dbReference>
<dbReference type="EMBL" id="CP062803">
    <property type="protein sequence ID" value="QOT78116.1"/>
    <property type="molecule type" value="Genomic_DNA"/>
</dbReference>
<dbReference type="InterPro" id="IPR036465">
    <property type="entry name" value="vWFA_dom_sf"/>
</dbReference>
<evidence type="ECO:0000259" key="1">
    <source>
        <dbReference type="PROSITE" id="PS50234"/>
    </source>
</evidence>
<dbReference type="InterPro" id="IPR002035">
    <property type="entry name" value="VWF_A"/>
</dbReference>
<dbReference type="CDD" id="cd00198">
    <property type="entry name" value="vWFA"/>
    <property type="match status" value="1"/>
</dbReference>
<protein>
    <submittedName>
        <fullName evidence="2">VWA domain-containing protein</fullName>
    </submittedName>
</protein>
<accession>A0A7M2GZ54</accession>
<sequence>MALVVNLEKATQALVLNLQKAGVVKPPELEVGFAIDVSGSFEDEHRDGVTNDLLTRLIPWGLAFDPDKKVDCFTFSNGASHVENVCPINADNYQGFVKKHIIGKVNGWNGGTDYSYVLERMLAHFGWTQIVERASVIGRFFGKKDKVVQSGQKRRSLVIVITDGENSDRARTLDVLRASQERRDEVYFLFIGVSNQGGSFPFLEQLGDEFDNTGFVGIDNLRAFVALSDDELNIRFISEELITWLKS</sequence>
<evidence type="ECO:0000313" key="3">
    <source>
        <dbReference type="Proteomes" id="UP000397656"/>
    </source>
</evidence>